<dbReference type="Proteomes" id="UP001183390">
    <property type="component" value="Unassembled WGS sequence"/>
</dbReference>
<dbReference type="PANTHER" id="PTHR39203">
    <property type="entry name" value="CYTOPLASMIC PROTEIN-RELATED"/>
    <property type="match status" value="1"/>
</dbReference>
<evidence type="ECO:0000313" key="2">
    <source>
        <dbReference type="EMBL" id="MDT0331245.1"/>
    </source>
</evidence>
<dbReference type="InterPro" id="IPR009326">
    <property type="entry name" value="DUF984"/>
</dbReference>
<dbReference type="SUPFAM" id="SSF88697">
    <property type="entry name" value="PUA domain-like"/>
    <property type="match status" value="1"/>
</dbReference>
<dbReference type="CDD" id="cd06553">
    <property type="entry name" value="ASCH_Ef3133_like"/>
    <property type="match status" value="1"/>
</dbReference>
<dbReference type="EMBL" id="JAVREP010000020">
    <property type="protein sequence ID" value="MDT0331245.1"/>
    <property type="molecule type" value="Genomic_DNA"/>
</dbReference>
<evidence type="ECO:0000259" key="1">
    <source>
        <dbReference type="SMART" id="SM01022"/>
    </source>
</evidence>
<dbReference type="InterPro" id="IPR015947">
    <property type="entry name" value="PUA-like_sf"/>
</dbReference>
<organism evidence="2 3">
    <name type="scientific">Nocardiopsis lambiniae</name>
    <dbReference type="NCBI Taxonomy" id="3075539"/>
    <lineage>
        <taxon>Bacteria</taxon>
        <taxon>Bacillati</taxon>
        <taxon>Actinomycetota</taxon>
        <taxon>Actinomycetes</taxon>
        <taxon>Streptosporangiales</taxon>
        <taxon>Nocardiopsidaceae</taxon>
        <taxon>Nocardiopsis</taxon>
    </lineage>
</organism>
<dbReference type="SMART" id="SM01022">
    <property type="entry name" value="ASCH"/>
    <property type="match status" value="1"/>
</dbReference>
<name>A0ABU2MEY3_9ACTN</name>
<dbReference type="Gene3D" id="3.10.400.10">
    <property type="entry name" value="Sulfate adenylyltransferase"/>
    <property type="match status" value="1"/>
</dbReference>
<accession>A0ABU2MEY3</accession>
<comment type="caution">
    <text evidence="2">The sequence shown here is derived from an EMBL/GenBank/DDBJ whole genome shotgun (WGS) entry which is preliminary data.</text>
</comment>
<keyword evidence="3" id="KW-1185">Reference proteome</keyword>
<dbReference type="Pfam" id="PF04266">
    <property type="entry name" value="ASCH"/>
    <property type="match status" value="1"/>
</dbReference>
<feature type="domain" description="ASCH" evidence="1">
    <location>
        <begin position="35"/>
        <end position="158"/>
    </location>
</feature>
<proteinExistence type="predicted"/>
<dbReference type="PANTHER" id="PTHR39203:SF1">
    <property type="entry name" value="CYTOPLASMIC PROTEIN"/>
    <property type="match status" value="1"/>
</dbReference>
<reference evidence="3" key="1">
    <citation type="submission" date="2023-07" db="EMBL/GenBank/DDBJ databases">
        <title>30 novel species of actinomycetes from the DSMZ collection.</title>
        <authorList>
            <person name="Nouioui I."/>
        </authorList>
    </citation>
    <scope>NUCLEOTIDE SEQUENCE [LARGE SCALE GENOMIC DNA]</scope>
    <source>
        <strain evidence="3">DSM 44743</strain>
    </source>
</reference>
<dbReference type="RefSeq" id="WP_311513791.1">
    <property type="nucleotide sequence ID" value="NZ_JAVREP010000020.1"/>
</dbReference>
<evidence type="ECO:0000313" key="3">
    <source>
        <dbReference type="Proteomes" id="UP001183390"/>
    </source>
</evidence>
<dbReference type="PIRSF" id="PIRSF021320">
    <property type="entry name" value="DUF984"/>
    <property type="match status" value="1"/>
</dbReference>
<protein>
    <submittedName>
        <fullName evidence="2">ASCH domain-containing protein</fullName>
    </submittedName>
</protein>
<dbReference type="InterPro" id="IPR007374">
    <property type="entry name" value="ASCH_domain"/>
</dbReference>
<gene>
    <name evidence="2" type="ORF">RM479_22760</name>
</gene>
<sequence>MENAPVDRTAALRLWEEYRSARPALATDREPPSVERFGDHPALTDELLGLVLAGTKRATASLLIEFAAEGAPAPRIGDHWIACDSAGRPRAVLRTTGLRLGVFGDADEAFARDEGEDDLSLASWREGHRRYWTRLAPALGATWTEEHEIVFEHFSVVWPPEVADR</sequence>